<proteinExistence type="predicted"/>
<feature type="compositionally biased region" description="Low complexity" evidence="1">
    <location>
        <begin position="32"/>
        <end position="50"/>
    </location>
</feature>
<gene>
    <name evidence="3" type="ORF">FEM03_18530</name>
</gene>
<sequence length="515" mass="55588">MKKSKPSASSKPVAKPAASVVKKIVKPPAPVPTKKSASAPPTTKPSSSKSLIAVWQNDPESGLKPSKRPAPALSVGLLPLQIEGTAPKAGLFNPGTPHFRYWNCADAIQRAKNVWHPCLPETLQWQTGTGNPLEVVLNGHEDLNAFYDRKTLTFHHATIKGKTVHTADSPDVVAHEMGHAILDALRPDLWDAALDEVAAFHESFADLTALLSALQNETIAAAVLKETGGMLYSNSIVSRFAVQFGKSVHAVNPASAPADCLRNAVNSFFYREPMFLPPMAPHYELSSEPHSFSRLFTAGFFEGMAAMLKAISSKPTPADIVKVSVDAAALLGRAVQCAALTAAFYSEMAAQVIWADATLFEGKFEEAFRSAFVRRGLLSLEGARSLKAEAVRVFATGKPNAGGDDIPRGRDIILRASAYGLMEGALVVRTASFSRRGLIAPAAPDTGSTPVPGVEQATQSFLETLFRRGRIDFSQCKPGLSSVPHTGIKRKTHYLIEQNGQYHLRRRCFDEGIDW</sequence>
<feature type="region of interest" description="Disordered" evidence="1">
    <location>
        <begin position="1"/>
        <end position="50"/>
    </location>
</feature>
<feature type="domain" description="Peptidase M4" evidence="2">
    <location>
        <begin position="135"/>
        <end position="182"/>
    </location>
</feature>
<organism evidence="3 4">
    <name type="scientific">Phragmitibacter flavus</name>
    <dbReference type="NCBI Taxonomy" id="2576071"/>
    <lineage>
        <taxon>Bacteria</taxon>
        <taxon>Pseudomonadati</taxon>
        <taxon>Verrucomicrobiota</taxon>
        <taxon>Verrucomicrobiia</taxon>
        <taxon>Verrucomicrobiales</taxon>
        <taxon>Verrucomicrobiaceae</taxon>
        <taxon>Phragmitibacter</taxon>
    </lineage>
</organism>
<keyword evidence="4" id="KW-1185">Reference proteome</keyword>
<dbReference type="AlphaFoldDB" id="A0A5R8KBQ8"/>
<protein>
    <recommendedName>
        <fullName evidence="2">Peptidase M4 domain-containing protein</fullName>
    </recommendedName>
</protein>
<dbReference type="InterPro" id="IPR013856">
    <property type="entry name" value="Peptidase_M4_domain"/>
</dbReference>
<evidence type="ECO:0000313" key="4">
    <source>
        <dbReference type="Proteomes" id="UP000306196"/>
    </source>
</evidence>
<dbReference type="SUPFAM" id="SSF55486">
    <property type="entry name" value="Metalloproteases ('zincins'), catalytic domain"/>
    <property type="match status" value="1"/>
</dbReference>
<evidence type="ECO:0000259" key="2">
    <source>
        <dbReference type="Pfam" id="PF01447"/>
    </source>
</evidence>
<dbReference type="GO" id="GO:0004222">
    <property type="term" value="F:metalloendopeptidase activity"/>
    <property type="evidence" value="ECO:0007669"/>
    <property type="project" value="InterPro"/>
</dbReference>
<evidence type="ECO:0000313" key="3">
    <source>
        <dbReference type="EMBL" id="TLD69365.1"/>
    </source>
</evidence>
<evidence type="ECO:0000256" key="1">
    <source>
        <dbReference type="SAM" id="MobiDB-lite"/>
    </source>
</evidence>
<accession>A0A5R8KBQ8</accession>
<name>A0A5R8KBQ8_9BACT</name>
<comment type="caution">
    <text evidence="3">The sequence shown here is derived from an EMBL/GenBank/DDBJ whole genome shotgun (WGS) entry which is preliminary data.</text>
</comment>
<dbReference type="Proteomes" id="UP000306196">
    <property type="component" value="Unassembled WGS sequence"/>
</dbReference>
<reference evidence="3 4" key="1">
    <citation type="submission" date="2019-05" db="EMBL/GenBank/DDBJ databases">
        <title>Verrucobacter flavum gen. nov., sp. nov. a new member of the family Verrucomicrobiaceae.</title>
        <authorList>
            <person name="Szuroczki S."/>
            <person name="Abbaszade G."/>
            <person name="Szabo A."/>
            <person name="Felfoldi T."/>
            <person name="Schumann P."/>
            <person name="Boka K."/>
            <person name="Keki Z."/>
            <person name="Toumi M."/>
            <person name="Toth E."/>
        </authorList>
    </citation>
    <scope>NUCLEOTIDE SEQUENCE [LARGE SCALE GENOMIC DNA]</scope>
    <source>
        <strain evidence="3 4">MG-N-17</strain>
    </source>
</reference>
<dbReference type="RefSeq" id="WP_138087782.1">
    <property type="nucleotide sequence ID" value="NZ_VAUV01000014.1"/>
</dbReference>
<dbReference type="OrthoDB" id="178184at2"/>
<dbReference type="Pfam" id="PF01447">
    <property type="entry name" value="Peptidase_M4"/>
    <property type="match status" value="1"/>
</dbReference>
<dbReference type="EMBL" id="VAUV01000014">
    <property type="protein sequence ID" value="TLD69365.1"/>
    <property type="molecule type" value="Genomic_DNA"/>
</dbReference>
<feature type="compositionally biased region" description="Low complexity" evidence="1">
    <location>
        <begin position="1"/>
        <end position="22"/>
    </location>
</feature>